<accession>A0ACC2I113</accession>
<comment type="caution">
    <text evidence="1">The sequence shown here is derived from an EMBL/GenBank/DDBJ whole genome shotgun (WGS) entry which is preliminary data.</text>
</comment>
<organism evidence="1 2">
    <name type="scientific">Boeremia exigua</name>
    <dbReference type="NCBI Taxonomy" id="749465"/>
    <lineage>
        <taxon>Eukaryota</taxon>
        <taxon>Fungi</taxon>
        <taxon>Dikarya</taxon>
        <taxon>Ascomycota</taxon>
        <taxon>Pezizomycotina</taxon>
        <taxon>Dothideomycetes</taxon>
        <taxon>Pleosporomycetidae</taxon>
        <taxon>Pleosporales</taxon>
        <taxon>Pleosporineae</taxon>
        <taxon>Didymellaceae</taxon>
        <taxon>Boeremia</taxon>
    </lineage>
</organism>
<protein>
    <submittedName>
        <fullName evidence="1">Uncharacterized protein</fullName>
    </submittedName>
</protein>
<dbReference type="EMBL" id="JAPHNI010000677">
    <property type="protein sequence ID" value="KAJ8108940.1"/>
    <property type="molecule type" value="Genomic_DNA"/>
</dbReference>
<sequence>MSDHDASHDKAYAQGPSVFYGRDLSGALGGRALRPRPANRSSGTTTARPEAVGARLRAGLAAMDAYTHFVITPWRSSQELIQVRRDLYRLNDDSVDRRQSAVNKVLAWRARQESLPLLLESTADIVDAALQDETGTLTHNATRLLYATAISRFVTGYLDTQIDLTRDRPSWFPPGKSLQPPSSLLEVRHCIVHRHMPSLAELKRAAQTALDWLWEWYWSQLEAAFGLPSAHVADIDVESDVSDRLQNILKTYVKGRRQEIKSKKRSDLCTAASIALSTYNVRFSSSTTSPPSSNTQAALFHLLIEDSQILPADRKLGSSMSGAFLIWSPLLLAFSASLPSFFTDLLKRVIEEMRSTERREMEKEGLCEWAAHMLTSTDWQSARGSKERTIRENTLGDCMTELGTWNLRLAERIVDSMSEGEAELWRAILDASRSDVAGEVMVVDKAEETKKARQSMEVEVRMETVADPLPTVESTPSAVAPAPSELKEKISGPQKAVGLWKPKPIGWLPDEWSEDA</sequence>
<keyword evidence="2" id="KW-1185">Reference proteome</keyword>
<evidence type="ECO:0000313" key="2">
    <source>
        <dbReference type="Proteomes" id="UP001153331"/>
    </source>
</evidence>
<reference evidence="1" key="1">
    <citation type="submission" date="2022-11" db="EMBL/GenBank/DDBJ databases">
        <title>Genome Sequence of Boeremia exigua.</title>
        <authorList>
            <person name="Buettner E."/>
        </authorList>
    </citation>
    <scope>NUCLEOTIDE SEQUENCE</scope>
    <source>
        <strain evidence="1">CU02</strain>
    </source>
</reference>
<gene>
    <name evidence="1" type="ORF">OPT61_g7822</name>
</gene>
<proteinExistence type="predicted"/>
<evidence type="ECO:0000313" key="1">
    <source>
        <dbReference type="EMBL" id="KAJ8108940.1"/>
    </source>
</evidence>
<dbReference type="Proteomes" id="UP001153331">
    <property type="component" value="Unassembled WGS sequence"/>
</dbReference>
<name>A0ACC2I113_9PLEO</name>